<evidence type="ECO:0000313" key="1">
    <source>
        <dbReference type="EMBL" id="QJA44496.1"/>
    </source>
</evidence>
<dbReference type="EMBL" id="MT143976">
    <property type="protein sequence ID" value="QJA44496.1"/>
    <property type="molecule type" value="Genomic_DNA"/>
</dbReference>
<accession>A0A6H1Z9C0</accession>
<reference evidence="1" key="1">
    <citation type="submission" date="2020-03" db="EMBL/GenBank/DDBJ databases">
        <title>The deep terrestrial virosphere.</title>
        <authorList>
            <person name="Holmfeldt K."/>
            <person name="Nilsson E."/>
            <person name="Simone D."/>
            <person name="Lopez-Fernandez M."/>
            <person name="Wu X."/>
            <person name="de Brujin I."/>
            <person name="Lundin D."/>
            <person name="Andersson A."/>
            <person name="Bertilsson S."/>
            <person name="Dopson M."/>
        </authorList>
    </citation>
    <scope>NUCLEOTIDE SEQUENCE</scope>
    <source>
        <strain evidence="2">MM415A02496</strain>
        <strain evidence="1">TM448A00108</strain>
    </source>
</reference>
<evidence type="ECO:0000313" key="2">
    <source>
        <dbReference type="EMBL" id="QJA73087.1"/>
    </source>
</evidence>
<dbReference type="EMBL" id="MT142001">
    <property type="protein sequence ID" value="QJA73087.1"/>
    <property type="molecule type" value="Genomic_DNA"/>
</dbReference>
<gene>
    <name evidence="2" type="ORF">MM415A02496_0002</name>
    <name evidence="1" type="ORF">TM448A00108_0123</name>
</gene>
<name>A0A6H1Z9C0_9ZZZZ</name>
<protein>
    <submittedName>
        <fullName evidence="1">Uncharacterized protein</fullName>
    </submittedName>
</protein>
<organism evidence="1">
    <name type="scientific">viral metagenome</name>
    <dbReference type="NCBI Taxonomy" id="1070528"/>
    <lineage>
        <taxon>unclassified sequences</taxon>
        <taxon>metagenomes</taxon>
        <taxon>organismal metagenomes</taxon>
    </lineage>
</organism>
<sequence length="281" mass="30686">MVYDSTKPVTGGSLVAVDMRENFRALKEDNIVGGVAALGIVEGMLAASAVAQAKLKTSQGSVSGISAIWVSLTLPGGEYGFREQLKGGTVGNYYQASLLDPTADDGLTTSYATIISYRTSGGATFYAQQRYVTASGEVHWVFVLRDKITKDIISMWQAPDHPCFGNGGKPLLTPYPFLNYDSNSCEIIVINPSKEQILEMQQKTIKLSETEPDRCLLQVITEDYIIDETTKPSWPDIPVTVGLPPDWNEAWLSLTPVQPIKKMIPKPDKIIVASLKLKKIA</sequence>
<proteinExistence type="predicted"/>
<dbReference type="AlphaFoldDB" id="A0A6H1Z9C0"/>